<sequence length="441" mass="51600">MLSGASKLFGCNIHGFIRVSNIALKIIDTSEFQRMRNIRQLGCCNYVFSSAVHTRFEHSLGVYHLTGVVLEKLSAKYPGKKYNITELSGEFELSHHIIELVKIAGLCHDIGHGPYSHIFDNIFLKDYNHPNSCHEERSCVIIDMICKRELPDIITDQQINFIKSIIHPKEQHKGALYQIVSNYLNGIDVDKFDYLARDTYNLGLKKGFDPRRLIDELIIDKNENISYPKHCSSDVFDMFYIRYMMHKQIYSHKTVKIIEMMMCDIYRIIDPVFKISDSIKNMERFCTLTDQSIFNYVENYIYHLTCKESRFDPDDVLKIKEAYKIYRRILTRKLYEIVAEITSTQDLPQTKINEIMNKFVVEHGSNSLEVITNKIGFSGTNSPFANIYFYDTKNINTSFILNEEDISGLLCKRYCETKTFLICKDPNMLEDMTNEWNIYYE</sequence>
<proteinExistence type="predicted"/>
<dbReference type="InterPro" id="IPR003607">
    <property type="entry name" value="HD/PDEase_dom"/>
</dbReference>
<dbReference type="PANTHER" id="PTHR11373">
    <property type="entry name" value="DEOXYNUCLEOSIDE TRIPHOSPHATE TRIPHOSPHOHYDROLASE"/>
    <property type="match status" value="1"/>
</dbReference>
<dbReference type="GO" id="GO:0005634">
    <property type="term" value="C:nucleus"/>
    <property type="evidence" value="ECO:0007669"/>
    <property type="project" value="TreeGrafter"/>
</dbReference>
<dbReference type="InterPro" id="IPR050135">
    <property type="entry name" value="dGTPase-like"/>
</dbReference>
<dbReference type="PANTHER" id="PTHR11373:SF4">
    <property type="entry name" value="DEOXYNUCLEOSIDE TRIPHOSPHATE TRIPHOSPHOHYDROLASE SAMHD1"/>
    <property type="match status" value="1"/>
</dbReference>
<organism evidence="2">
    <name type="scientific">viral metagenome</name>
    <dbReference type="NCBI Taxonomy" id="1070528"/>
    <lineage>
        <taxon>unclassified sequences</taxon>
        <taxon>metagenomes</taxon>
        <taxon>organismal metagenomes</taxon>
    </lineage>
</organism>
<dbReference type="Gene3D" id="1.10.3210.10">
    <property type="entry name" value="Hypothetical protein af1432"/>
    <property type="match status" value="1"/>
</dbReference>
<name>A0A6C0C920_9ZZZZ</name>
<protein>
    <recommendedName>
        <fullName evidence="1">HD/PDEase domain-containing protein</fullName>
    </recommendedName>
</protein>
<evidence type="ECO:0000259" key="1">
    <source>
        <dbReference type="SMART" id="SM00471"/>
    </source>
</evidence>
<dbReference type="CDD" id="cd00077">
    <property type="entry name" value="HDc"/>
    <property type="match status" value="1"/>
</dbReference>
<feature type="domain" description="HD/PDEase" evidence="1">
    <location>
        <begin position="51"/>
        <end position="204"/>
    </location>
</feature>
<dbReference type="AlphaFoldDB" id="A0A6C0C920"/>
<dbReference type="SMART" id="SM00471">
    <property type="entry name" value="HDc"/>
    <property type="match status" value="1"/>
</dbReference>
<evidence type="ECO:0000313" key="2">
    <source>
        <dbReference type="EMBL" id="QHT01078.1"/>
    </source>
</evidence>
<dbReference type="Pfam" id="PF01966">
    <property type="entry name" value="HD"/>
    <property type="match status" value="1"/>
</dbReference>
<dbReference type="GO" id="GO:0008832">
    <property type="term" value="F:dGTPase activity"/>
    <property type="evidence" value="ECO:0007669"/>
    <property type="project" value="TreeGrafter"/>
</dbReference>
<dbReference type="SUPFAM" id="SSF109604">
    <property type="entry name" value="HD-domain/PDEase-like"/>
    <property type="match status" value="1"/>
</dbReference>
<accession>A0A6C0C920</accession>
<dbReference type="EMBL" id="MN739363">
    <property type="protein sequence ID" value="QHT01078.1"/>
    <property type="molecule type" value="Genomic_DNA"/>
</dbReference>
<dbReference type="GO" id="GO:0006203">
    <property type="term" value="P:dGTP catabolic process"/>
    <property type="evidence" value="ECO:0007669"/>
    <property type="project" value="TreeGrafter"/>
</dbReference>
<reference evidence="2" key="1">
    <citation type="journal article" date="2020" name="Nature">
        <title>Giant virus diversity and host interactions through global metagenomics.</title>
        <authorList>
            <person name="Schulz F."/>
            <person name="Roux S."/>
            <person name="Paez-Espino D."/>
            <person name="Jungbluth S."/>
            <person name="Walsh D.A."/>
            <person name="Denef V.J."/>
            <person name="McMahon K.D."/>
            <person name="Konstantinidis K.T."/>
            <person name="Eloe-Fadrosh E.A."/>
            <person name="Kyrpides N.C."/>
            <person name="Woyke T."/>
        </authorList>
    </citation>
    <scope>NUCLEOTIDE SEQUENCE</scope>
    <source>
        <strain evidence="2">GVMAG-M-3300020192-26</strain>
    </source>
</reference>
<dbReference type="InterPro" id="IPR006674">
    <property type="entry name" value="HD_domain"/>
</dbReference>